<accession>A0A6I3SFR7</accession>
<evidence type="ECO:0000256" key="2">
    <source>
        <dbReference type="ARBA" id="ARBA00012379"/>
    </source>
</evidence>
<comment type="catalytic activity">
    <reaction evidence="5">
        <text>dUTP + H2O = dUMP + diphosphate + H(+)</text>
        <dbReference type="Rhea" id="RHEA:10248"/>
        <dbReference type="ChEBI" id="CHEBI:15377"/>
        <dbReference type="ChEBI" id="CHEBI:15378"/>
        <dbReference type="ChEBI" id="CHEBI:33019"/>
        <dbReference type="ChEBI" id="CHEBI:61555"/>
        <dbReference type="ChEBI" id="CHEBI:246422"/>
        <dbReference type="EC" id="3.6.1.23"/>
    </reaction>
</comment>
<evidence type="ECO:0000313" key="7">
    <source>
        <dbReference type="EMBL" id="MTV47876.1"/>
    </source>
</evidence>
<keyword evidence="4" id="KW-0546">Nucleotide metabolism</keyword>
<dbReference type="EC" id="3.6.1.23" evidence="2"/>
<dbReference type="InterPro" id="IPR036157">
    <property type="entry name" value="dUTPase-like_sf"/>
</dbReference>
<keyword evidence="8" id="KW-1185">Reference proteome</keyword>
<evidence type="ECO:0000313" key="8">
    <source>
        <dbReference type="Proteomes" id="UP000430670"/>
    </source>
</evidence>
<dbReference type="GO" id="GO:0000287">
    <property type="term" value="F:magnesium ion binding"/>
    <property type="evidence" value="ECO:0007669"/>
    <property type="project" value="InterPro"/>
</dbReference>
<comment type="similarity">
    <text evidence="1">Belongs to the dUTPase family.</text>
</comment>
<evidence type="ECO:0000259" key="6">
    <source>
        <dbReference type="Pfam" id="PF00692"/>
    </source>
</evidence>
<dbReference type="Pfam" id="PF00692">
    <property type="entry name" value="dUTPase"/>
    <property type="match status" value="1"/>
</dbReference>
<dbReference type="PANTHER" id="PTHR11241:SF0">
    <property type="entry name" value="DEOXYURIDINE 5'-TRIPHOSPHATE NUCLEOTIDOHYDROLASE"/>
    <property type="match status" value="1"/>
</dbReference>
<dbReference type="EMBL" id="WNKU01000002">
    <property type="protein sequence ID" value="MTV47876.1"/>
    <property type="molecule type" value="Genomic_DNA"/>
</dbReference>
<dbReference type="PANTHER" id="PTHR11241">
    <property type="entry name" value="DEOXYURIDINE 5'-TRIPHOSPHATE NUCLEOTIDOHYDROLASE"/>
    <property type="match status" value="1"/>
</dbReference>
<comment type="caution">
    <text evidence="7">The sequence shown here is derived from an EMBL/GenBank/DDBJ whole genome shotgun (WGS) entry which is preliminary data.</text>
</comment>
<dbReference type="InterPro" id="IPR029054">
    <property type="entry name" value="dUTPase-like"/>
</dbReference>
<dbReference type="GO" id="GO:0046081">
    <property type="term" value="P:dUTP catabolic process"/>
    <property type="evidence" value="ECO:0007669"/>
    <property type="project" value="InterPro"/>
</dbReference>
<dbReference type="NCBIfam" id="NF001862">
    <property type="entry name" value="PRK00601.1"/>
    <property type="match status" value="1"/>
</dbReference>
<dbReference type="InterPro" id="IPR033704">
    <property type="entry name" value="dUTPase_trimeric"/>
</dbReference>
<evidence type="ECO:0000256" key="4">
    <source>
        <dbReference type="ARBA" id="ARBA00023080"/>
    </source>
</evidence>
<dbReference type="GO" id="GO:0006226">
    <property type="term" value="P:dUMP biosynthetic process"/>
    <property type="evidence" value="ECO:0007669"/>
    <property type="project" value="InterPro"/>
</dbReference>
<dbReference type="Proteomes" id="UP000430670">
    <property type="component" value="Unassembled WGS sequence"/>
</dbReference>
<dbReference type="Gene3D" id="2.70.40.10">
    <property type="match status" value="1"/>
</dbReference>
<protein>
    <recommendedName>
        <fullName evidence="2">dUTP diphosphatase</fullName>
        <ecNumber evidence="2">3.6.1.23</ecNumber>
    </recommendedName>
</protein>
<dbReference type="CDD" id="cd07557">
    <property type="entry name" value="trimeric_dUTPase"/>
    <property type="match status" value="1"/>
</dbReference>
<organism evidence="7 8">
    <name type="scientific">Heliobacterium mobile</name>
    <name type="common">Heliobacillus mobilis</name>
    <dbReference type="NCBI Taxonomy" id="28064"/>
    <lineage>
        <taxon>Bacteria</taxon>
        <taxon>Bacillati</taxon>
        <taxon>Bacillota</taxon>
        <taxon>Clostridia</taxon>
        <taxon>Eubacteriales</taxon>
        <taxon>Heliobacteriaceae</taxon>
        <taxon>Heliobacterium</taxon>
    </lineage>
</organism>
<reference evidence="7 8" key="1">
    <citation type="submission" date="2019-11" db="EMBL/GenBank/DDBJ databases">
        <title>Whole-genome sequence of a the green, strictly anaerobic photosynthetic bacterium Heliobacillus mobilis DSM 6151.</title>
        <authorList>
            <person name="Kyndt J.A."/>
            <person name="Meyer T.E."/>
        </authorList>
    </citation>
    <scope>NUCLEOTIDE SEQUENCE [LARGE SCALE GENOMIC DNA]</scope>
    <source>
        <strain evidence="7 8">DSM 6151</strain>
    </source>
</reference>
<evidence type="ECO:0000256" key="3">
    <source>
        <dbReference type="ARBA" id="ARBA00022801"/>
    </source>
</evidence>
<dbReference type="OrthoDB" id="9809956at2"/>
<gene>
    <name evidence="7" type="ORF">GJ688_02610</name>
</gene>
<feature type="domain" description="dUTPase-like" evidence="6">
    <location>
        <begin position="60"/>
        <end position="171"/>
    </location>
</feature>
<dbReference type="AlphaFoldDB" id="A0A6I3SFR7"/>
<sequence>MEVRKLKHTNTKILIPTKKLHLLATIPERETPLSSGFDLRVFDVIKPSEDPSKPLQSWFEHYTLRPGERCMVRTGIAVQMPAGMEAEVRPRSGLAWKHGITVLNTPGTIDADYTGGIGVILINLSDKAFTINFENRIAQMIFPQALHNTELTEVESFTKTERGCGGFGHTG</sequence>
<evidence type="ECO:0000256" key="5">
    <source>
        <dbReference type="ARBA" id="ARBA00047686"/>
    </source>
</evidence>
<dbReference type="GO" id="GO:0004170">
    <property type="term" value="F:dUTP diphosphatase activity"/>
    <property type="evidence" value="ECO:0007669"/>
    <property type="project" value="UniProtKB-EC"/>
</dbReference>
<dbReference type="NCBIfam" id="TIGR00576">
    <property type="entry name" value="dut"/>
    <property type="match status" value="1"/>
</dbReference>
<name>A0A6I3SFR7_HELMO</name>
<evidence type="ECO:0000256" key="1">
    <source>
        <dbReference type="ARBA" id="ARBA00006581"/>
    </source>
</evidence>
<dbReference type="InterPro" id="IPR008181">
    <property type="entry name" value="dUTPase"/>
</dbReference>
<proteinExistence type="inferred from homology"/>
<dbReference type="SUPFAM" id="SSF51283">
    <property type="entry name" value="dUTPase-like"/>
    <property type="match status" value="1"/>
</dbReference>
<keyword evidence="3 7" id="KW-0378">Hydrolase</keyword>